<dbReference type="AlphaFoldDB" id="A0A5C4W9G9"/>
<keyword evidence="4" id="KW-1185">Reference proteome</keyword>
<feature type="compositionally biased region" description="Basic and acidic residues" evidence="1">
    <location>
        <begin position="1"/>
        <end position="11"/>
    </location>
</feature>
<proteinExistence type="predicted"/>
<keyword evidence="2" id="KW-1133">Transmembrane helix</keyword>
<keyword evidence="2" id="KW-0472">Membrane</keyword>
<feature type="transmembrane region" description="Helical" evidence="2">
    <location>
        <begin position="51"/>
        <end position="75"/>
    </location>
</feature>
<evidence type="ECO:0000256" key="1">
    <source>
        <dbReference type="SAM" id="MobiDB-lite"/>
    </source>
</evidence>
<organism evidence="3 4">
    <name type="scientific">Nonomuraea phyllanthi</name>
    <dbReference type="NCBI Taxonomy" id="2219224"/>
    <lineage>
        <taxon>Bacteria</taxon>
        <taxon>Bacillati</taxon>
        <taxon>Actinomycetota</taxon>
        <taxon>Actinomycetes</taxon>
        <taxon>Streptosporangiales</taxon>
        <taxon>Streptosporangiaceae</taxon>
        <taxon>Nonomuraea</taxon>
    </lineage>
</organism>
<gene>
    <name evidence="3" type="ORF">FH608_025130</name>
</gene>
<feature type="region of interest" description="Disordered" evidence="1">
    <location>
        <begin position="80"/>
        <end position="102"/>
    </location>
</feature>
<feature type="compositionally biased region" description="Low complexity" evidence="1">
    <location>
        <begin position="85"/>
        <end position="102"/>
    </location>
</feature>
<evidence type="ECO:0000313" key="3">
    <source>
        <dbReference type="EMBL" id="KAB8192757.1"/>
    </source>
</evidence>
<comment type="caution">
    <text evidence="3">The sequence shown here is derived from an EMBL/GenBank/DDBJ whole genome shotgun (WGS) entry which is preliminary data.</text>
</comment>
<feature type="compositionally biased region" description="Pro residues" evidence="1">
    <location>
        <begin position="25"/>
        <end position="42"/>
    </location>
</feature>
<evidence type="ECO:0000313" key="4">
    <source>
        <dbReference type="Proteomes" id="UP000312512"/>
    </source>
</evidence>
<dbReference type="Proteomes" id="UP000312512">
    <property type="component" value="Unassembled WGS sequence"/>
</dbReference>
<feature type="region of interest" description="Disordered" evidence="1">
    <location>
        <begin position="477"/>
        <end position="496"/>
    </location>
</feature>
<dbReference type="RefSeq" id="WP_139633046.1">
    <property type="nucleotide sequence ID" value="NZ_VDLX02000009.1"/>
</dbReference>
<dbReference type="EMBL" id="VDLX02000009">
    <property type="protein sequence ID" value="KAB8192757.1"/>
    <property type="molecule type" value="Genomic_DNA"/>
</dbReference>
<feature type="region of interest" description="Disordered" evidence="1">
    <location>
        <begin position="302"/>
        <end position="325"/>
    </location>
</feature>
<dbReference type="OrthoDB" id="3514279at2"/>
<evidence type="ECO:0000256" key="2">
    <source>
        <dbReference type="SAM" id="Phobius"/>
    </source>
</evidence>
<feature type="region of interest" description="Disordered" evidence="1">
    <location>
        <begin position="1"/>
        <end position="42"/>
    </location>
</feature>
<name>A0A5C4W9G9_9ACTN</name>
<accession>A0A5C4W9G9</accession>
<sequence>MNPGNEWERPTTPHHHVPGGRFEPPTQPPTLPPMHPMPPMPPVPRPPRPPWLLPTIAAAVVVLVAVGGVGAYLVVDRLSGGGGAPPVATATRASRTAPTEAAGPDVCAMLPKEEAERLVPDATVSESSRDGDYTVSFTCNWNNQRISFGEFWRKREIDVRIEQHKGDGAKTGRAMAQNSYEVDYRGGKFGETAKPSLEPDEKEYVSPVKDIEGVGDGAFAQYTWRRDGNLLWYSYGEAHARVGDMTIKVKFQAGQQRKDAEILSNQTVQSITEDNAIREVSGLVKHFAEGVRTWQSQHPGVLAKAAPSPSASATVSPSARPTPSPTVLAAFPADCEAVGEVATRLVPEPTTRARGAQVGADVQTECRWLNLDLPGEGAENKKIRSALITVHRFTNRAGGADETAARSYYASERGGDKNMSESSIGGISWSKVTDLKELGDQAYQVFVKNRHSDVSASSGTVLVRKGAVVVQVDYSGHQRPEKEATNSPKVKLMPEKEAMDGALTLAKAYMAELDRQPAGG</sequence>
<feature type="compositionally biased region" description="Low complexity" evidence="1">
    <location>
        <begin position="303"/>
        <end position="321"/>
    </location>
</feature>
<evidence type="ECO:0008006" key="5">
    <source>
        <dbReference type="Google" id="ProtNLM"/>
    </source>
</evidence>
<keyword evidence="2" id="KW-0812">Transmembrane</keyword>
<protein>
    <recommendedName>
        <fullName evidence="5">DUF3558 domain-containing protein</fullName>
    </recommendedName>
</protein>
<reference evidence="3 4" key="1">
    <citation type="submission" date="2019-10" db="EMBL/GenBank/DDBJ databases">
        <title>Nonomuraea sp. nov., isolated from Phyllanthus amarus.</title>
        <authorList>
            <person name="Klykleung N."/>
            <person name="Tanasupawat S."/>
        </authorList>
    </citation>
    <scope>NUCLEOTIDE SEQUENCE [LARGE SCALE GENOMIC DNA]</scope>
    <source>
        <strain evidence="3 4">PA1-10</strain>
    </source>
</reference>